<feature type="transmembrane region" description="Helical" evidence="1">
    <location>
        <begin position="247"/>
        <end position="267"/>
    </location>
</feature>
<keyword evidence="4" id="KW-1185">Reference proteome</keyword>
<comment type="caution">
    <text evidence="3">The sequence shown here is derived from an EMBL/GenBank/DDBJ whole genome shotgun (WGS) entry which is preliminary data.</text>
</comment>
<evidence type="ECO:0000256" key="1">
    <source>
        <dbReference type="SAM" id="Phobius"/>
    </source>
</evidence>
<feature type="domain" description="DUF6533" evidence="2">
    <location>
        <begin position="22"/>
        <end position="66"/>
    </location>
</feature>
<dbReference type="RefSeq" id="XP_041161905.1">
    <property type="nucleotide sequence ID" value="XM_041308397.1"/>
</dbReference>
<dbReference type="OrthoDB" id="2641865at2759"/>
<keyword evidence="1" id="KW-1133">Transmembrane helix</keyword>
<feature type="transmembrane region" description="Helical" evidence="1">
    <location>
        <begin position="20"/>
        <end position="39"/>
    </location>
</feature>
<evidence type="ECO:0000259" key="2">
    <source>
        <dbReference type="Pfam" id="PF20151"/>
    </source>
</evidence>
<dbReference type="AlphaFoldDB" id="A0A9P7AX19"/>
<accession>A0A9P7AX19</accession>
<organism evidence="3 4">
    <name type="scientific">Suillus plorans</name>
    <dbReference type="NCBI Taxonomy" id="116603"/>
    <lineage>
        <taxon>Eukaryota</taxon>
        <taxon>Fungi</taxon>
        <taxon>Dikarya</taxon>
        <taxon>Basidiomycota</taxon>
        <taxon>Agaricomycotina</taxon>
        <taxon>Agaricomycetes</taxon>
        <taxon>Agaricomycetidae</taxon>
        <taxon>Boletales</taxon>
        <taxon>Suillineae</taxon>
        <taxon>Suillaceae</taxon>
        <taxon>Suillus</taxon>
    </lineage>
</organism>
<name>A0A9P7AX19_9AGAM</name>
<sequence length="342" mass="37926">MTVVSNDPTWLPWISDFKVFTYFLVVSSAVVVYDWALTFGQEFELVWRQHWSFTTVLYVCVRYIGLSYYVVLLLNILVPIIDNVRHSGHSAPMAAIPIQLLTALLHRSLIIFIISVWMPVVVNAMLGVIMMIRIYAMYGRPKKLLAFLVVVLLASTIFSGVMTVMAHIGVSAEEFIIFGNYVCVTTNEDTHQVDLGYESLIFTAIWEILAFILAVRIVIKHLRELRQSSTGSTIGDCFVVLIQSHTFYFVAFATVACFTLGSLSANITYSSSVGSMLFGGVLKVAQALQMFVLGPRLILSIREYHAELVARSDEGTRMTSIHFQAGGDALTPGEGVLTGGDV</sequence>
<dbReference type="Proteomes" id="UP000719766">
    <property type="component" value="Unassembled WGS sequence"/>
</dbReference>
<keyword evidence="1" id="KW-0472">Membrane</keyword>
<dbReference type="EMBL" id="JABBWE010000019">
    <property type="protein sequence ID" value="KAG1796389.1"/>
    <property type="molecule type" value="Genomic_DNA"/>
</dbReference>
<evidence type="ECO:0000313" key="3">
    <source>
        <dbReference type="EMBL" id="KAG1796389.1"/>
    </source>
</evidence>
<feature type="transmembrane region" description="Helical" evidence="1">
    <location>
        <begin position="200"/>
        <end position="219"/>
    </location>
</feature>
<feature type="transmembrane region" description="Helical" evidence="1">
    <location>
        <begin position="144"/>
        <end position="168"/>
    </location>
</feature>
<protein>
    <recommendedName>
        <fullName evidence="2">DUF6533 domain-containing protein</fullName>
    </recommendedName>
</protein>
<dbReference type="GeneID" id="64602161"/>
<gene>
    <name evidence="3" type="ORF">HD556DRAFT_1468025</name>
</gene>
<dbReference type="Pfam" id="PF20151">
    <property type="entry name" value="DUF6533"/>
    <property type="match status" value="1"/>
</dbReference>
<reference evidence="3" key="1">
    <citation type="journal article" date="2020" name="New Phytol.">
        <title>Comparative genomics reveals dynamic genome evolution in host specialist ectomycorrhizal fungi.</title>
        <authorList>
            <person name="Lofgren L.A."/>
            <person name="Nguyen N.H."/>
            <person name="Vilgalys R."/>
            <person name="Ruytinx J."/>
            <person name="Liao H.L."/>
            <person name="Branco S."/>
            <person name="Kuo A."/>
            <person name="LaButti K."/>
            <person name="Lipzen A."/>
            <person name="Andreopoulos W."/>
            <person name="Pangilinan J."/>
            <person name="Riley R."/>
            <person name="Hundley H."/>
            <person name="Na H."/>
            <person name="Barry K."/>
            <person name="Grigoriev I.V."/>
            <person name="Stajich J.E."/>
            <person name="Kennedy P.G."/>
        </authorList>
    </citation>
    <scope>NUCLEOTIDE SEQUENCE</scope>
    <source>
        <strain evidence="3">S12</strain>
    </source>
</reference>
<proteinExistence type="predicted"/>
<feature type="transmembrane region" description="Helical" evidence="1">
    <location>
        <begin position="109"/>
        <end position="132"/>
    </location>
</feature>
<feature type="transmembrane region" description="Helical" evidence="1">
    <location>
        <begin position="60"/>
        <end position="81"/>
    </location>
</feature>
<evidence type="ECO:0000313" key="4">
    <source>
        <dbReference type="Proteomes" id="UP000719766"/>
    </source>
</evidence>
<dbReference type="InterPro" id="IPR045340">
    <property type="entry name" value="DUF6533"/>
</dbReference>
<keyword evidence="1" id="KW-0812">Transmembrane</keyword>